<protein>
    <submittedName>
        <fullName evidence="2">Uncharacterized protein</fullName>
    </submittedName>
</protein>
<reference evidence="2" key="2">
    <citation type="journal article" date="2023" name="IMA Fungus">
        <title>Comparative genomic study of the Penicillium genus elucidates a diverse pangenome and 15 lateral gene transfer events.</title>
        <authorList>
            <person name="Petersen C."/>
            <person name="Sorensen T."/>
            <person name="Nielsen M.R."/>
            <person name="Sondergaard T.E."/>
            <person name="Sorensen J.L."/>
            <person name="Fitzpatrick D.A."/>
            <person name="Frisvad J.C."/>
            <person name="Nielsen K.L."/>
        </authorList>
    </citation>
    <scope>NUCLEOTIDE SEQUENCE</scope>
    <source>
        <strain evidence="2">IBT 29677</strain>
    </source>
</reference>
<accession>A0A9W9WCM2</accession>
<dbReference type="GeneID" id="81363770"/>
<keyword evidence="3" id="KW-1185">Reference proteome</keyword>
<reference evidence="2" key="1">
    <citation type="submission" date="2022-12" db="EMBL/GenBank/DDBJ databases">
        <authorList>
            <person name="Petersen C."/>
        </authorList>
    </citation>
    <scope>NUCLEOTIDE SEQUENCE</scope>
    <source>
        <strain evidence="2">IBT 29677</strain>
    </source>
</reference>
<gene>
    <name evidence="2" type="ORF">N7509_000143</name>
</gene>
<feature type="region of interest" description="Disordered" evidence="1">
    <location>
        <begin position="1"/>
        <end position="28"/>
    </location>
</feature>
<dbReference type="EMBL" id="JAPZBU010000001">
    <property type="protein sequence ID" value="KAJ5415045.1"/>
    <property type="molecule type" value="Genomic_DNA"/>
</dbReference>
<proteinExistence type="predicted"/>
<evidence type="ECO:0000256" key="1">
    <source>
        <dbReference type="SAM" id="MobiDB-lite"/>
    </source>
</evidence>
<dbReference type="RefSeq" id="XP_056494891.1">
    <property type="nucleotide sequence ID" value="XM_056624790.1"/>
</dbReference>
<name>A0A9W9WCM2_9EURO</name>
<sequence>MAPRNNNALENNQTFADNDTPANGHTPANNERVQLEDYLPAAHQLHISEHAAATSAPTQARMVNGEVKRESPAPAIWGNNVAPGSASLEHPLYIGPYEKENNEKKMTLLSESGYEPEEATDAVPPQHRTSIQPDAPWPFIQSTTVRRIATPPIPPALEFGSYRGRRWAECVHYINTMEAHFARYPNYYTEARKVELGAKYISPVLMDKWHNHIIASGNTSWMLYCTFLAQQLSRYANHRQALEGIASASQKIAQPVTHFALWLIQWAPVTPDISSNEFMAYLLRGVLPDIRARAQKSYVQFSDYNSFAMYLQEVENSTPSRAKFLAKRNNSTASTDELLVSLNMNETERKPKGILSSEPLTQLRSQFECRLSSEMPAPGDLRLYSARSWRECKNFMSKLQDYFDQYGSHFNEARKIEIGRDNLSRVLLGKWDEHAAHLRTATWFAFCVFLVDQIPSEGAGNFKYTNTYQRVNQSVCTFALELLRWAPPNFGATHNRLRHLWDRVLPEIRSKANTNWEDFDDFLAFVAYLQQVQDSLSIRKQTANPCRPPPRKRFRVDGSS</sequence>
<comment type="caution">
    <text evidence="2">The sequence shown here is derived from an EMBL/GenBank/DDBJ whole genome shotgun (WGS) entry which is preliminary data.</text>
</comment>
<dbReference type="Proteomes" id="UP001147747">
    <property type="component" value="Unassembled WGS sequence"/>
</dbReference>
<organism evidence="2 3">
    <name type="scientific">Penicillium cosmopolitanum</name>
    <dbReference type="NCBI Taxonomy" id="1131564"/>
    <lineage>
        <taxon>Eukaryota</taxon>
        <taxon>Fungi</taxon>
        <taxon>Dikarya</taxon>
        <taxon>Ascomycota</taxon>
        <taxon>Pezizomycotina</taxon>
        <taxon>Eurotiomycetes</taxon>
        <taxon>Eurotiomycetidae</taxon>
        <taxon>Eurotiales</taxon>
        <taxon>Aspergillaceae</taxon>
        <taxon>Penicillium</taxon>
    </lineage>
</organism>
<evidence type="ECO:0000313" key="3">
    <source>
        <dbReference type="Proteomes" id="UP001147747"/>
    </source>
</evidence>
<dbReference type="OrthoDB" id="4336149at2759"/>
<evidence type="ECO:0000313" key="2">
    <source>
        <dbReference type="EMBL" id="KAJ5415045.1"/>
    </source>
</evidence>
<feature type="region of interest" description="Disordered" evidence="1">
    <location>
        <begin position="540"/>
        <end position="560"/>
    </location>
</feature>
<dbReference type="AlphaFoldDB" id="A0A9W9WCM2"/>